<evidence type="ECO:0000256" key="9">
    <source>
        <dbReference type="ARBA" id="ARBA00023125"/>
    </source>
</evidence>
<evidence type="ECO:0000256" key="3">
    <source>
        <dbReference type="ARBA" id="ARBA00022722"/>
    </source>
</evidence>
<name>C6HXT6_9BACT</name>
<comment type="similarity">
    <text evidence="1">Belongs to the RuvC family.</text>
</comment>
<dbReference type="Gene3D" id="3.30.420.10">
    <property type="entry name" value="Ribonuclease H-like superfamily/Ribonuclease H"/>
    <property type="match status" value="1"/>
</dbReference>
<dbReference type="GO" id="GO:0016787">
    <property type="term" value="F:hydrolase activity"/>
    <property type="evidence" value="ECO:0007669"/>
    <property type="project" value="UniProtKB-KW"/>
</dbReference>
<dbReference type="GO" id="GO:0006310">
    <property type="term" value="P:DNA recombination"/>
    <property type="evidence" value="ECO:0007669"/>
    <property type="project" value="UniProtKB-KW"/>
</dbReference>
<protein>
    <submittedName>
        <fullName evidence="12">Probable crossover junction endodeoxyribonuclease (RuvC)</fullName>
    </submittedName>
</protein>
<dbReference type="EMBL" id="GG693875">
    <property type="protein sequence ID" value="EES52548.1"/>
    <property type="molecule type" value="Genomic_DNA"/>
</dbReference>
<keyword evidence="5" id="KW-0255">Endonuclease</keyword>
<dbReference type="GO" id="GO:0004520">
    <property type="term" value="F:DNA endonuclease activity"/>
    <property type="evidence" value="ECO:0007669"/>
    <property type="project" value="InterPro"/>
</dbReference>
<evidence type="ECO:0000256" key="10">
    <source>
        <dbReference type="ARBA" id="ARBA00023172"/>
    </source>
</evidence>
<evidence type="ECO:0000256" key="1">
    <source>
        <dbReference type="ARBA" id="ARBA00009518"/>
    </source>
</evidence>
<keyword evidence="11" id="KW-0234">DNA repair</keyword>
<keyword evidence="6" id="KW-0227">DNA damage</keyword>
<reference evidence="12 13" key="1">
    <citation type="journal article" date="2009" name="Appl. Environ. Microbiol.">
        <title>Community genomic and proteomic analyses of chemoautotrophic iron-oxidizing "Leptospirillum rubarum" (Group II) and "Leptospirillum ferrodiazotrophum" (Group III) bacteria in acid mine drainage biofilms.</title>
        <authorList>
            <person name="Goltsman D.S."/>
            <person name="Denef V.J."/>
            <person name="Singer S.W."/>
            <person name="VerBerkmoes N.C."/>
            <person name="Lefsrud M."/>
            <person name="Mueller R.S."/>
            <person name="Dick G.J."/>
            <person name="Sun C.L."/>
            <person name="Wheeler K.E."/>
            <person name="Zemla A."/>
            <person name="Baker B.J."/>
            <person name="Hauser L."/>
            <person name="Land M."/>
            <person name="Shah M.B."/>
            <person name="Thelen M.P."/>
            <person name="Hettich R.L."/>
            <person name="Banfield J.F."/>
        </authorList>
    </citation>
    <scope>NUCLEOTIDE SEQUENCE [LARGE SCALE GENOMIC DNA]</scope>
</reference>
<evidence type="ECO:0000256" key="7">
    <source>
        <dbReference type="ARBA" id="ARBA00022801"/>
    </source>
</evidence>
<evidence type="ECO:0000313" key="13">
    <source>
        <dbReference type="Proteomes" id="UP000009374"/>
    </source>
</evidence>
<keyword evidence="4" id="KW-0479">Metal-binding</keyword>
<keyword evidence="8" id="KW-0460">Magnesium</keyword>
<dbReference type="PANTHER" id="PTHR30194:SF3">
    <property type="entry name" value="CROSSOVER JUNCTION ENDODEOXYRIBONUCLEASE RUVC"/>
    <property type="match status" value="1"/>
</dbReference>
<dbReference type="Proteomes" id="UP000009374">
    <property type="component" value="Unassembled WGS sequence"/>
</dbReference>
<organism evidence="12 13">
    <name type="scientific">Leptospirillum ferrodiazotrophum</name>
    <dbReference type="NCBI Taxonomy" id="412449"/>
    <lineage>
        <taxon>Bacteria</taxon>
        <taxon>Pseudomonadati</taxon>
        <taxon>Nitrospirota</taxon>
        <taxon>Nitrospiria</taxon>
        <taxon>Nitrospirales</taxon>
        <taxon>Nitrospiraceae</taxon>
        <taxon>Leptospirillum</taxon>
    </lineage>
</organism>
<evidence type="ECO:0000256" key="6">
    <source>
        <dbReference type="ARBA" id="ARBA00022763"/>
    </source>
</evidence>
<keyword evidence="13" id="KW-1185">Reference proteome</keyword>
<dbReference type="GO" id="GO:0003677">
    <property type="term" value="F:DNA binding"/>
    <property type="evidence" value="ECO:0007669"/>
    <property type="project" value="UniProtKB-KW"/>
</dbReference>
<evidence type="ECO:0000256" key="5">
    <source>
        <dbReference type="ARBA" id="ARBA00022759"/>
    </source>
</evidence>
<accession>C6HXT6</accession>
<evidence type="ECO:0000256" key="2">
    <source>
        <dbReference type="ARBA" id="ARBA00022490"/>
    </source>
</evidence>
<sequence length="157" mass="16607">MGVDPGLARTGWAVVSGESFQRLSFDDGGTIKTAAGGLLHERIGAICGELEEAIRRHGVSALAVEDHFSRRSAPGVGHLLGPVIGAVALLAFRNRLTFLLIPPKELKHRVTGTGEAGKAALIRSLSFWFGPEIDIGTTHEGDALGLAFLGYGRLDRP</sequence>
<dbReference type="AlphaFoldDB" id="C6HXT6"/>
<keyword evidence="2" id="KW-0963">Cytoplasm</keyword>
<keyword evidence="3" id="KW-0540">Nuclease</keyword>
<keyword evidence="10" id="KW-0233">DNA recombination</keyword>
<keyword evidence="9" id="KW-0238">DNA-binding</keyword>
<dbReference type="PRINTS" id="PR00696">
    <property type="entry name" value="RSOLVASERUVC"/>
</dbReference>
<evidence type="ECO:0000256" key="4">
    <source>
        <dbReference type="ARBA" id="ARBA00022723"/>
    </source>
</evidence>
<evidence type="ECO:0000313" key="12">
    <source>
        <dbReference type="EMBL" id="EES52548.1"/>
    </source>
</evidence>
<dbReference type="InterPro" id="IPR002176">
    <property type="entry name" value="X-over_junc_endoDNase_RuvC"/>
</dbReference>
<dbReference type="GO" id="GO:0046872">
    <property type="term" value="F:metal ion binding"/>
    <property type="evidence" value="ECO:0007669"/>
    <property type="project" value="UniProtKB-KW"/>
</dbReference>
<evidence type="ECO:0000256" key="11">
    <source>
        <dbReference type="ARBA" id="ARBA00023204"/>
    </source>
</evidence>
<gene>
    <name evidence="12" type="ORF">UBAL3_93200049</name>
</gene>
<dbReference type="InterPro" id="IPR012337">
    <property type="entry name" value="RNaseH-like_sf"/>
</dbReference>
<dbReference type="InterPro" id="IPR036397">
    <property type="entry name" value="RNaseH_sf"/>
</dbReference>
<dbReference type="SUPFAM" id="SSF53098">
    <property type="entry name" value="Ribonuclease H-like"/>
    <property type="match status" value="1"/>
</dbReference>
<dbReference type="GO" id="GO:0006281">
    <property type="term" value="P:DNA repair"/>
    <property type="evidence" value="ECO:0007669"/>
    <property type="project" value="UniProtKB-KW"/>
</dbReference>
<dbReference type="PANTHER" id="PTHR30194">
    <property type="entry name" value="CROSSOVER JUNCTION ENDODEOXYRIBONUCLEASE RUVC"/>
    <property type="match status" value="1"/>
</dbReference>
<keyword evidence="7" id="KW-0378">Hydrolase</keyword>
<evidence type="ECO:0000256" key="8">
    <source>
        <dbReference type="ARBA" id="ARBA00022842"/>
    </source>
</evidence>
<proteinExistence type="inferred from homology"/>
<dbReference type="Pfam" id="PF02075">
    <property type="entry name" value="RuvC"/>
    <property type="match status" value="1"/>
</dbReference>